<comment type="caution">
    <text evidence="1">The sequence shown here is derived from an EMBL/GenBank/DDBJ whole genome shotgun (WGS) entry which is preliminary data.</text>
</comment>
<name>A0A8X6S1L6_TRICX</name>
<keyword evidence="2" id="KW-1185">Reference proteome</keyword>
<proteinExistence type="predicted"/>
<reference evidence="1" key="1">
    <citation type="submission" date="2020-08" db="EMBL/GenBank/DDBJ databases">
        <title>Multicomponent nature underlies the extraordinary mechanical properties of spider dragline silk.</title>
        <authorList>
            <person name="Kono N."/>
            <person name="Nakamura H."/>
            <person name="Mori M."/>
            <person name="Yoshida Y."/>
            <person name="Ohtoshi R."/>
            <person name="Malay A.D."/>
            <person name="Moran D.A.P."/>
            <person name="Tomita M."/>
            <person name="Numata K."/>
            <person name="Arakawa K."/>
        </authorList>
    </citation>
    <scope>NUCLEOTIDE SEQUENCE</scope>
</reference>
<gene>
    <name evidence="1" type="ORF">TNCV_3507901</name>
</gene>
<sequence>MGPSVRQNEVRIWTQCSYVACVRGNYTRLMPLSGGESRSAVSSISAFSGKINLPIAGQLRPGEIIPSLKLCPDPGAI</sequence>
<evidence type="ECO:0000313" key="2">
    <source>
        <dbReference type="Proteomes" id="UP000887159"/>
    </source>
</evidence>
<dbReference type="EMBL" id="BMAU01021233">
    <property type="protein sequence ID" value="GFY02910.1"/>
    <property type="molecule type" value="Genomic_DNA"/>
</dbReference>
<organism evidence="1 2">
    <name type="scientific">Trichonephila clavipes</name>
    <name type="common">Golden silk orbweaver</name>
    <name type="synonym">Nephila clavipes</name>
    <dbReference type="NCBI Taxonomy" id="2585209"/>
    <lineage>
        <taxon>Eukaryota</taxon>
        <taxon>Metazoa</taxon>
        <taxon>Ecdysozoa</taxon>
        <taxon>Arthropoda</taxon>
        <taxon>Chelicerata</taxon>
        <taxon>Arachnida</taxon>
        <taxon>Araneae</taxon>
        <taxon>Araneomorphae</taxon>
        <taxon>Entelegynae</taxon>
        <taxon>Araneoidea</taxon>
        <taxon>Nephilidae</taxon>
        <taxon>Trichonephila</taxon>
    </lineage>
</organism>
<dbReference type="AlphaFoldDB" id="A0A8X6S1L6"/>
<dbReference type="Proteomes" id="UP000887159">
    <property type="component" value="Unassembled WGS sequence"/>
</dbReference>
<evidence type="ECO:0000313" key="1">
    <source>
        <dbReference type="EMBL" id="GFY02910.1"/>
    </source>
</evidence>
<accession>A0A8X6S1L6</accession>
<protein>
    <submittedName>
        <fullName evidence="1">Uncharacterized protein</fullName>
    </submittedName>
</protein>